<accession>A0A846QU65</accession>
<dbReference type="AlphaFoldDB" id="A0A846QU65"/>
<evidence type="ECO:0000256" key="1">
    <source>
        <dbReference type="SAM" id="Phobius"/>
    </source>
</evidence>
<keyword evidence="1" id="KW-0812">Transmembrane</keyword>
<proteinExistence type="predicted"/>
<organism evidence="2 3">
    <name type="scientific">Desulfobaculum xiamenense</name>
    <dbReference type="NCBI Taxonomy" id="995050"/>
    <lineage>
        <taxon>Bacteria</taxon>
        <taxon>Pseudomonadati</taxon>
        <taxon>Thermodesulfobacteriota</taxon>
        <taxon>Desulfovibrionia</taxon>
        <taxon>Desulfovibrionales</taxon>
        <taxon>Desulfovibrionaceae</taxon>
        <taxon>Desulfobaculum</taxon>
    </lineage>
</organism>
<feature type="transmembrane region" description="Helical" evidence="1">
    <location>
        <begin position="5"/>
        <end position="24"/>
    </location>
</feature>
<dbReference type="Proteomes" id="UP000580856">
    <property type="component" value="Unassembled WGS sequence"/>
</dbReference>
<evidence type="ECO:0000313" key="2">
    <source>
        <dbReference type="EMBL" id="NJB69035.1"/>
    </source>
</evidence>
<comment type="caution">
    <text evidence="2">The sequence shown here is derived from an EMBL/GenBank/DDBJ whole genome shotgun (WGS) entry which is preliminary data.</text>
</comment>
<keyword evidence="1" id="KW-0472">Membrane</keyword>
<gene>
    <name evidence="2" type="ORF">GGQ74_002729</name>
</gene>
<name>A0A846QU65_9BACT</name>
<keyword evidence="1" id="KW-1133">Transmembrane helix</keyword>
<dbReference type="EMBL" id="JAATJA010000003">
    <property type="protein sequence ID" value="NJB69035.1"/>
    <property type="molecule type" value="Genomic_DNA"/>
</dbReference>
<feature type="transmembrane region" description="Helical" evidence="1">
    <location>
        <begin position="30"/>
        <end position="48"/>
    </location>
</feature>
<sequence>MKEAIFRGILIGGALGVIATFVLHMDPPRAFFLGAGGGLLAGLTRYLVTRKRNR</sequence>
<evidence type="ECO:0000313" key="3">
    <source>
        <dbReference type="Proteomes" id="UP000580856"/>
    </source>
</evidence>
<keyword evidence="3" id="KW-1185">Reference proteome</keyword>
<dbReference type="RefSeq" id="WP_167942124.1">
    <property type="nucleotide sequence ID" value="NZ_JAATJA010000003.1"/>
</dbReference>
<protein>
    <submittedName>
        <fullName evidence="2">Uncharacterized protein</fullName>
    </submittedName>
</protein>
<reference evidence="2 3" key="1">
    <citation type="submission" date="2020-03" db="EMBL/GenBank/DDBJ databases">
        <title>Genomic Encyclopedia of Type Strains, Phase IV (KMG-IV): sequencing the most valuable type-strain genomes for metagenomic binning, comparative biology and taxonomic classification.</title>
        <authorList>
            <person name="Goeker M."/>
        </authorList>
    </citation>
    <scope>NUCLEOTIDE SEQUENCE [LARGE SCALE GENOMIC DNA]</scope>
    <source>
        <strain evidence="2 3">DSM 24233</strain>
    </source>
</reference>